<dbReference type="Pfam" id="PF00245">
    <property type="entry name" value="Alk_phosphatase"/>
    <property type="match status" value="1"/>
</dbReference>
<keyword evidence="8 17" id="KW-0378">Hydrolase</keyword>
<evidence type="ECO:0000313" key="20">
    <source>
        <dbReference type="RefSeq" id="XP_027204567.1"/>
    </source>
</evidence>
<dbReference type="InterPro" id="IPR018299">
    <property type="entry name" value="Alkaline_phosphatase_AS"/>
</dbReference>
<keyword evidence="9 15" id="KW-0862">Zinc</keyword>
<feature type="binding site" evidence="15">
    <location>
        <position position="121"/>
    </location>
    <ligand>
        <name>Zn(2+)</name>
        <dbReference type="ChEBI" id="CHEBI:29105"/>
        <label>2</label>
    </ligand>
</feature>
<evidence type="ECO:0000256" key="7">
    <source>
        <dbReference type="ARBA" id="ARBA00022723"/>
    </source>
</evidence>
<feature type="binding site" evidence="15">
    <location>
        <position position="409"/>
    </location>
    <ligand>
        <name>Mg(2+)</name>
        <dbReference type="ChEBI" id="CHEBI:18420"/>
    </ligand>
</feature>
<dbReference type="Proteomes" id="UP000515146">
    <property type="component" value="Unplaced"/>
</dbReference>
<keyword evidence="18" id="KW-0812">Transmembrane</keyword>
<dbReference type="OrthoDB" id="5818554at2759"/>
<evidence type="ECO:0000256" key="18">
    <source>
        <dbReference type="SAM" id="Phobius"/>
    </source>
</evidence>
<evidence type="ECO:0000256" key="14">
    <source>
        <dbReference type="PIRSR" id="PIRSR601952-1"/>
    </source>
</evidence>
<evidence type="ECO:0000256" key="13">
    <source>
        <dbReference type="ARBA" id="ARBA00023288"/>
    </source>
</evidence>
<feature type="active site" description="Phosphoserine intermediate" evidence="14">
    <location>
        <position position="171"/>
    </location>
</feature>
<feature type="binding site" evidence="15">
    <location>
        <position position="236"/>
    </location>
    <ligand>
        <name>Mg(2+)</name>
        <dbReference type="ChEBI" id="CHEBI:18420"/>
    </ligand>
</feature>
<organism evidence="19 20">
    <name type="scientific">Dermatophagoides pteronyssinus</name>
    <name type="common">European house dust mite</name>
    <dbReference type="NCBI Taxonomy" id="6956"/>
    <lineage>
        <taxon>Eukaryota</taxon>
        <taxon>Metazoa</taxon>
        <taxon>Ecdysozoa</taxon>
        <taxon>Arthropoda</taxon>
        <taxon>Chelicerata</taxon>
        <taxon>Arachnida</taxon>
        <taxon>Acari</taxon>
        <taxon>Acariformes</taxon>
        <taxon>Sarcoptiformes</taxon>
        <taxon>Astigmata</taxon>
        <taxon>Psoroptidia</taxon>
        <taxon>Analgoidea</taxon>
        <taxon>Pyroglyphidae</taxon>
        <taxon>Dermatophagoidinae</taxon>
        <taxon>Dermatophagoides</taxon>
    </lineage>
</organism>
<evidence type="ECO:0000256" key="17">
    <source>
        <dbReference type="RuleBase" id="RU003947"/>
    </source>
</evidence>
<feature type="binding site" evidence="15">
    <location>
        <position position="529"/>
    </location>
    <ligand>
        <name>Zn(2+)</name>
        <dbReference type="ChEBI" id="CHEBI:29105"/>
        <label>2</label>
    </ligand>
</feature>
<dbReference type="GO" id="GO:0005886">
    <property type="term" value="C:plasma membrane"/>
    <property type="evidence" value="ECO:0007669"/>
    <property type="project" value="UniProtKB-SubCell"/>
</dbReference>
<dbReference type="PROSITE" id="PS00123">
    <property type="entry name" value="ALKALINE_PHOSPHATASE"/>
    <property type="match status" value="1"/>
</dbReference>
<comment type="similarity">
    <text evidence="2 16">Belongs to the alkaline phosphatase family.</text>
</comment>
<dbReference type="CDD" id="cd16012">
    <property type="entry name" value="ALP"/>
    <property type="match status" value="1"/>
</dbReference>
<evidence type="ECO:0000256" key="6">
    <source>
        <dbReference type="ARBA" id="ARBA00022622"/>
    </source>
</evidence>
<dbReference type="EC" id="3.1.3.1" evidence="3 17"/>
<feature type="binding site" evidence="15">
    <location>
        <position position="456"/>
    </location>
    <ligand>
        <name>Zn(2+)</name>
        <dbReference type="ChEBI" id="CHEBI:29105"/>
        <label>2</label>
    </ligand>
</feature>
<feature type="binding site" evidence="15">
    <location>
        <position position="418"/>
    </location>
    <ligand>
        <name>Zn(2+)</name>
        <dbReference type="ChEBI" id="CHEBI:29105"/>
        <label>2</label>
    </ligand>
</feature>
<dbReference type="InterPro" id="IPR001952">
    <property type="entry name" value="Alkaline_phosphatase"/>
</dbReference>
<accession>A0A6P6YH66</accession>
<comment type="cofactor">
    <cofactor evidence="15">
        <name>Mg(2+)</name>
        <dbReference type="ChEBI" id="CHEBI:18420"/>
    </cofactor>
    <text evidence="15">Binds 1 Mg(2+) ion.</text>
</comment>
<dbReference type="PANTHER" id="PTHR11596:SF5">
    <property type="entry name" value="ALKALINE PHOSPHATASE"/>
    <property type="match status" value="1"/>
</dbReference>
<keyword evidence="18" id="KW-1133">Transmembrane helix</keyword>
<feature type="binding site" evidence="15">
    <location>
        <position position="121"/>
    </location>
    <ligand>
        <name>Mg(2+)</name>
        <dbReference type="ChEBI" id="CHEBI:18420"/>
    </ligand>
</feature>
<comment type="cofactor">
    <cofactor evidence="15">
        <name>Zn(2+)</name>
        <dbReference type="ChEBI" id="CHEBI:29105"/>
    </cofactor>
    <text evidence="15">Binds 2 Zn(2+) ions.</text>
</comment>
<keyword evidence="10 15" id="KW-0460">Magnesium</keyword>
<evidence type="ECO:0000256" key="5">
    <source>
        <dbReference type="ARBA" id="ARBA00022553"/>
    </source>
</evidence>
<dbReference type="RefSeq" id="XP_027204567.1">
    <property type="nucleotide sequence ID" value="XM_027348766.1"/>
</dbReference>
<comment type="catalytic activity">
    <reaction evidence="17">
        <text>a phosphate monoester + H2O = an alcohol + phosphate</text>
        <dbReference type="Rhea" id="RHEA:15017"/>
        <dbReference type="ChEBI" id="CHEBI:15377"/>
        <dbReference type="ChEBI" id="CHEBI:30879"/>
        <dbReference type="ChEBI" id="CHEBI:43474"/>
        <dbReference type="ChEBI" id="CHEBI:67140"/>
        <dbReference type="EC" id="3.1.3.1"/>
    </reaction>
</comment>
<evidence type="ECO:0000256" key="4">
    <source>
        <dbReference type="ARBA" id="ARBA00022475"/>
    </source>
</evidence>
<evidence type="ECO:0000256" key="3">
    <source>
        <dbReference type="ARBA" id="ARBA00012647"/>
    </source>
</evidence>
<evidence type="ECO:0000256" key="16">
    <source>
        <dbReference type="RuleBase" id="RU003946"/>
    </source>
</evidence>
<evidence type="ECO:0000256" key="8">
    <source>
        <dbReference type="ARBA" id="ARBA00022801"/>
    </source>
</evidence>
<keyword evidence="6" id="KW-0336">GPI-anchor</keyword>
<dbReference type="AlphaFoldDB" id="A0A6P6YH66"/>
<evidence type="ECO:0000256" key="12">
    <source>
        <dbReference type="ARBA" id="ARBA00023180"/>
    </source>
</evidence>
<dbReference type="InterPro" id="IPR017850">
    <property type="entry name" value="Alkaline_phosphatase_core_sf"/>
</dbReference>
<feature type="binding site" evidence="15">
    <location>
        <position position="234"/>
    </location>
    <ligand>
        <name>Mg(2+)</name>
        <dbReference type="ChEBI" id="CHEBI:18420"/>
    </ligand>
</feature>
<evidence type="ECO:0000256" key="11">
    <source>
        <dbReference type="ARBA" id="ARBA00023136"/>
    </source>
</evidence>
<reference evidence="20" key="1">
    <citation type="submission" date="2025-08" db="UniProtKB">
        <authorList>
            <consortium name="RefSeq"/>
        </authorList>
    </citation>
    <scope>IDENTIFICATION</scope>
    <source>
        <strain evidence="20">Airmid</strain>
    </source>
</reference>
<dbReference type="FunFam" id="3.40.720.10:FF:000008">
    <property type="entry name" value="Alkaline phosphatase"/>
    <property type="match status" value="1"/>
</dbReference>
<keyword evidence="19" id="KW-1185">Reference proteome</keyword>
<dbReference type="GO" id="GO:0046872">
    <property type="term" value="F:metal ion binding"/>
    <property type="evidence" value="ECO:0007669"/>
    <property type="project" value="UniProtKB-KW"/>
</dbReference>
<keyword evidence="4" id="KW-1003">Cell membrane</keyword>
<keyword evidence="7 15" id="KW-0479">Metal-binding</keyword>
<evidence type="ECO:0000256" key="2">
    <source>
        <dbReference type="ARBA" id="ARBA00005984"/>
    </source>
</evidence>
<name>A0A6P6YH66_DERPT</name>
<evidence type="ECO:0000313" key="19">
    <source>
        <dbReference type="Proteomes" id="UP000515146"/>
    </source>
</evidence>
<evidence type="ECO:0000256" key="10">
    <source>
        <dbReference type="ARBA" id="ARBA00022842"/>
    </source>
</evidence>
<dbReference type="KEGG" id="dpte:113798252"/>
<dbReference type="InParanoid" id="A0A6P6YH66"/>
<keyword evidence="11 18" id="KW-0472">Membrane</keyword>
<dbReference type="PANTHER" id="PTHR11596">
    <property type="entry name" value="ALKALINE PHOSPHATASE"/>
    <property type="match status" value="1"/>
</dbReference>
<dbReference type="SMART" id="SM00098">
    <property type="entry name" value="alkPPc"/>
    <property type="match status" value="1"/>
</dbReference>
<keyword evidence="12" id="KW-0325">Glycoprotein</keyword>
<dbReference type="OMA" id="EFDRFPY"/>
<evidence type="ECO:0000256" key="9">
    <source>
        <dbReference type="ARBA" id="ARBA00022833"/>
    </source>
</evidence>
<dbReference type="Gene3D" id="3.40.720.10">
    <property type="entry name" value="Alkaline Phosphatase, subunit A"/>
    <property type="match status" value="1"/>
</dbReference>
<feature type="binding site" evidence="15">
    <location>
        <position position="455"/>
    </location>
    <ligand>
        <name>Zn(2+)</name>
        <dbReference type="ChEBI" id="CHEBI:29105"/>
        <label>2</label>
    </ligand>
</feature>
<dbReference type="SUPFAM" id="SSF53649">
    <property type="entry name" value="Alkaline phosphatase-like"/>
    <property type="match status" value="1"/>
</dbReference>
<proteinExistence type="inferred from homology"/>
<feature type="binding site" evidence="15">
    <location>
        <position position="414"/>
    </location>
    <ligand>
        <name>Zn(2+)</name>
        <dbReference type="ChEBI" id="CHEBI:29105"/>
        <label>2</label>
    </ligand>
</feature>
<keyword evidence="5" id="KW-0597">Phosphoprotein</keyword>
<protein>
    <recommendedName>
        <fullName evidence="3 17">Alkaline phosphatase</fullName>
        <ecNumber evidence="3 17">3.1.3.1</ecNumber>
    </recommendedName>
</protein>
<evidence type="ECO:0000256" key="15">
    <source>
        <dbReference type="PIRSR" id="PIRSR601952-2"/>
    </source>
</evidence>
<evidence type="ECO:0000256" key="1">
    <source>
        <dbReference type="ARBA" id="ARBA00004609"/>
    </source>
</evidence>
<comment type="subcellular location">
    <subcellularLocation>
        <location evidence="1">Cell membrane</location>
        <topology evidence="1">Lipid-anchor</topology>
        <topology evidence="1">GPI-anchor</topology>
    </subcellularLocation>
</comment>
<feature type="transmembrane region" description="Helical" evidence="18">
    <location>
        <begin position="23"/>
        <end position="46"/>
    </location>
</feature>
<dbReference type="PRINTS" id="PR00113">
    <property type="entry name" value="ALKPHPHTASE"/>
</dbReference>
<dbReference type="GO" id="GO:0004035">
    <property type="term" value="F:alkaline phosphatase activity"/>
    <property type="evidence" value="ECO:0007669"/>
    <property type="project" value="UniProtKB-EC"/>
</dbReference>
<sequence length="636" mass="72322">MIMNIYFFRSGFNWNEKIFRQKFVIFHSIIVIVHVLSIVSALTISINNDNSNQTNFSIPEQQDDQPFPAESSQHSFYDYTRFSETDPRHWYWMARADIRERLQILRPMHYRAQNVIIFLGDGMGISTITASRILKGQIHGHHGEEGFLEFDRFPYSALIKTYNLDKQVPDSAGTATAYLTGVKANFYTLGVAAKVNKDHPDCNLVQKSSVDSILKWALDSGKAAGFVTTTRVTHATPGASYAHTQNRDWEYDIDESVVNPTTRHNCKDIARQLIEDEPGKSLNVILGGGRQSFMSDQELDPKGMLSEGHIHSVSGKRRDGRNLIEEWKLKRSKQDKDHSNFAYVNDTQSLHGVNYQKIHYLFGLFNYTNMEYEKLRDRSPNGEPSLTEMTEAAIKVLSNNPNGFVLLVEGGRIDHAHHDGFATLALHETLEMDRAIRRSREMLPMEDTLIVVTADHSHSLVINGYPNRGNPIQGESHSRDSFLIPYTTLMYTNGPGFRTIKQRTSQIHDNLYQLKYRVHSAVYTKEANHAGEDVAVFAIGPMAHLFGGTHEQSHIAHVMGFAACIGPYQQESHCQEGVDDKIRHKKIESGFRPFNPFNSEFEKRKTLNNGNHSVSQQLSLIVFLSIIIIWFHKIAI</sequence>
<dbReference type="FunCoup" id="A0A6P6YH66">
    <property type="interactions" value="114"/>
</dbReference>
<gene>
    <name evidence="20" type="primary">LOC113798252</name>
</gene>
<dbReference type="GeneID" id="113798252"/>
<keyword evidence="13" id="KW-0449">Lipoprotein</keyword>
<dbReference type="GO" id="GO:0098552">
    <property type="term" value="C:side of membrane"/>
    <property type="evidence" value="ECO:0007669"/>
    <property type="project" value="UniProtKB-KW"/>
</dbReference>